<keyword evidence="2" id="KW-1185">Reference proteome</keyword>
<proteinExistence type="predicted"/>
<dbReference type="AlphaFoldDB" id="A0A8J5N4R0"/>
<protein>
    <submittedName>
        <fullName evidence="1">Uncharacterized protein</fullName>
    </submittedName>
</protein>
<reference evidence="1" key="1">
    <citation type="journal article" date="2021" name="Sci. Adv.">
        <title>The American lobster genome reveals insights on longevity, neural, and immune adaptations.</title>
        <authorList>
            <person name="Polinski J.M."/>
            <person name="Zimin A.V."/>
            <person name="Clark K.F."/>
            <person name="Kohn A.B."/>
            <person name="Sadowski N."/>
            <person name="Timp W."/>
            <person name="Ptitsyn A."/>
            <person name="Khanna P."/>
            <person name="Romanova D.Y."/>
            <person name="Williams P."/>
            <person name="Greenwood S.J."/>
            <person name="Moroz L.L."/>
            <person name="Walt D.R."/>
            <person name="Bodnar A.G."/>
        </authorList>
    </citation>
    <scope>NUCLEOTIDE SEQUENCE</scope>
    <source>
        <strain evidence="1">GMGI-L3</strain>
    </source>
</reference>
<sequence length="122" mass="13837">MIILSKLRQFAPAKERILEIFGWNDAAFLLVLILPTPQKLSSASVFRFFLCETQAAPQWTAPYCALSPTPQHHHHPLPGPWNCPEAQFHVQQPLLLTLRSLQSLFEVHIQATMASNQHKDTS</sequence>
<evidence type="ECO:0000313" key="1">
    <source>
        <dbReference type="EMBL" id="KAG7173428.1"/>
    </source>
</evidence>
<evidence type="ECO:0000313" key="2">
    <source>
        <dbReference type="Proteomes" id="UP000747542"/>
    </source>
</evidence>
<gene>
    <name evidence="1" type="ORF">Hamer_G023453</name>
</gene>
<name>A0A8J5N4R0_HOMAM</name>
<dbReference type="EMBL" id="JAHLQT010009918">
    <property type="protein sequence ID" value="KAG7173428.1"/>
    <property type="molecule type" value="Genomic_DNA"/>
</dbReference>
<comment type="caution">
    <text evidence="1">The sequence shown here is derived from an EMBL/GenBank/DDBJ whole genome shotgun (WGS) entry which is preliminary data.</text>
</comment>
<organism evidence="1 2">
    <name type="scientific">Homarus americanus</name>
    <name type="common">American lobster</name>
    <dbReference type="NCBI Taxonomy" id="6706"/>
    <lineage>
        <taxon>Eukaryota</taxon>
        <taxon>Metazoa</taxon>
        <taxon>Ecdysozoa</taxon>
        <taxon>Arthropoda</taxon>
        <taxon>Crustacea</taxon>
        <taxon>Multicrustacea</taxon>
        <taxon>Malacostraca</taxon>
        <taxon>Eumalacostraca</taxon>
        <taxon>Eucarida</taxon>
        <taxon>Decapoda</taxon>
        <taxon>Pleocyemata</taxon>
        <taxon>Astacidea</taxon>
        <taxon>Nephropoidea</taxon>
        <taxon>Nephropidae</taxon>
        <taxon>Homarus</taxon>
    </lineage>
</organism>
<dbReference type="Proteomes" id="UP000747542">
    <property type="component" value="Unassembled WGS sequence"/>
</dbReference>
<accession>A0A8J5N4R0</accession>